<dbReference type="EMBL" id="WHNX01000011">
    <property type="protein sequence ID" value="MPW25808.1"/>
    <property type="molecule type" value="Genomic_DNA"/>
</dbReference>
<evidence type="ECO:0000313" key="3">
    <source>
        <dbReference type="Proteomes" id="UP000440004"/>
    </source>
</evidence>
<proteinExistence type="predicted"/>
<evidence type="ECO:0000259" key="1">
    <source>
        <dbReference type="Pfam" id="PF03551"/>
    </source>
</evidence>
<feature type="domain" description="Transcription regulator PadR N-terminal" evidence="1">
    <location>
        <begin position="25"/>
        <end position="96"/>
    </location>
</feature>
<accession>A0A6A7K8L0</accession>
<dbReference type="PANTHER" id="PTHR43252">
    <property type="entry name" value="TRANSCRIPTIONAL REGULATOR YQJI"/>
    <property type="match status" value="1"/>
</dbReference>
<sequence length="123" mass="14362">MPIRKGRNRNALFKISMTALVKLLILNMLSEKELYGNKIIDNISLILNEQWAPSPGMIYPLLRQLEDEGYIIGRWSDPVKRSTRYYKITEEGTRYLPILKKNYHGPINDSIRMLESLMVSIYS</sequence>
<evidence type="ECO:0000313" key="2">
    <source>
        <dbReference type="EMBL" id="MPW25808.1"/>
    </source>
</evidence>
<gene>
    <name evidence="2" type="ORF">GC105_08400</name>
</gene>
<dbReference type="RefSeq" id="WP_152803639.1">
    <property type="nucleotide sequence ID" value="NZ_WHNX01000011.1"/>
</dbReference>
<dbReference type="SUPFAM" id="SSF46785">
    <property type="entry name" value="Winged helix' DNA-binding domain"/>
    <property type="match status" value="1"/>
</dbReference>
<dbReference type="InterPro" id="IPR005149">
    <property type="entry name" value="Tscrpt_reg_PadR_N"/>
</dbReference>
<dbReference type="Gene3D" id="1.10.10.10">
    <property type="entry name" value="Winged helix-like DNA-binding domain superfamily/Winged helix DNA-binding domain"/>
    <property type="match status" value="1"/>
</dbReference>
<name>A0A6A7K8L0_9FIRM</name>
<dbReference type="PANTHER" id="PTHR43252:SF2">
    <property type="entry name" value="TRANSCRIPTION REGULATOR, PADR-LIKE FAMILY"/>
    <property type="match status" value="1"/>
</dbReference>
<dbReference type="InterPro" id="IPR036390">
    <property type="entry name" value="WH_DNA-bd_sf"/>
</dbReference>
<comment type="caution">
    <text evidence="2">The sequence shown here is derived from an EMBL/GenBank/DDBJ whole genome shotgun (WGS) entry which is preliminary data.</text>
</comment>
<dbReference type="InterPro" id="IPR036388">
    <property type="entry name" value="WH-like_DNA-bd_sf"/>
</dbReference>
<protein>
    <submittedName>
        <fullName evidence="2">PadR family transcriptional regulator</fullName>
    </submittedName>
</protein>
<keyword evidence="3" id="KW-1185">Reference proteome</keyword>
<dbReference type="Pfam" id="PF03551">
    <property type="entry name" value="PadR"/>
    <property type="match status" value="1"/>
</dbReference>
<reference evidence="2 3" key="1">
    <citation type="submission" date="2019-10" db="EMBL/GenBank/DDBJ databases">
        <title>Alkalibaculum tamaniensis sp.nov., a new alkaliphilic acetogen, isolated on methoxylated aromatics from a mud volcano.</title>
        <authorList>
            <person name="Khomyakova M.A."/>
            <person name="Merkel A.Y."/>
            <person name="Bonch-Osmolovskaya E.A."/>
            <person name="Slobodkin A.I."/>
        </authorList>
    </citation>
    <scope>NUCLEOTIDE SEQUENCE [LARGE SCALE GENOMIC DNA]</scope>
    <source>
        <strain evidence="2 3">M08DMB</strain>
    </source>
</reference>
<dbReference type="AlphaFoldDB" id="A0A6A7K8L0"/>
<dbReference type="Proteomes" id="UP000440004">
    <property type="component" value="Unassembled WGS sequence"/>
</dbReference>
<organism evidence="2 3">
    <name type="scientific">Alkalibaculum sporogenes</name>
    <dbReference type="NCBI Taxonomy" id="2655001"/>
    <lineage>
        <taxon>Bacteria</taxon>
        <taxon>Bacillati</taxon>
        <taxon>Bacillota</taxon>
        <taxon>Clostridia</taxon>
        <taxon>Eubacteriales</taxon>
        <taxon>Eubacteriaceae</taxon>
        <taxon>Alkalibaculum</taxon>
    </lineage>
</organism>